<proteinExistence type="predicted"/>
<dbReference type="AlphaFoldDB" id="A0A399F113"/>
<dbReference type="EMBL" id="QWKZ01000014">
    <property type="protein sequence ID" value="RIH88261.1"/>
    <property type="molecule type" value="Genomic_DNA"/>
</dbReference>
<gene>
    <name evidence="1" type="ORF">Mlute_00677</name>
</gene>
<evidence type="ECO:0000313" key="1">
    <source>
        <dbReference type="EMBL" id="RIH88261.1"/>
    </source>
</evidence>
<name>A0A399F113_9DEIN</name>
<comment type="caution">
    <text evidence="1">The sequence shown here is derived from an EMBL/GenBank/DDBJ whole genome shotgun (WGS) entry which is preliminary data.</text>
</comment>
<keyword evidence="2" id="KW-1185">Reference proteome</keyword>
<evidence type="ECO:0000313" key="2">
    <source>
        <dbReference type="Proteomes" id="UP000265800"/>
    </source>
</evidence>
<accession>A0A399F113</accession>
<organism evidence="1 2">
    <name type="scientific">Meiothermus luteus</name>
    <dbReference type="NCBI Taxonomy" id="2026184"/>
    <lineage>
        <taxon>Bacteria</taxon>
        <taxon>Thermotogati</taxon>
        <taxon>Deinococcota</taxon>
        <taxon>Deinococci</taxon>
        <taxon>Thermales</taxon>
        <taxon>Thermaceae</taxon>
        <taxon>Meiothermus</taxon>
    </lineage>
</organism>
<sequence length="758" mass="85896">MTRLEVKKYAALAAVRSGEALHWLGCLKGDPSVLEWLVHYGFPQLARALNRGSASCSQGLPQLEGKHLLLYKHPLPGETQARLAYEYVLAEFVRFLEQGDRAVVESESAGHVVLWFPLEAPSDPGLWLEERWRAFLEELTSAQGFRRTFVLALNSAKLAGGAGFSTLETPIFNHSHALSIAGLYWLAMRKGLEVNRRDLEEANILAKKALEESDAKNASKLREEEAKKREKALSFQEQVRSGVERLIKNYPNSRTAQTFRVVLGGSVDLQTLPDRLRARNPQIYYEVEQAARGYGPTAREQLNSARGDIFPKIIWEMVRLAEGEYELYTLTPLLSTNAFVSGFRPAGDSHGRFCYSCGKVLDRNNPTFKSRRLLFEAPEQRAQSAGSSGPVEVCAVCAGLSLLGPVKLTAETQVVRLGGWADVREEARRALERQVLNELGASAGDYIGLRATESDSQRRPAPEVWGRKHYALAKLALTLPPEVFQRGLEVYLYNKGSEVRLSPSTLFATAVFSRAYRQEIRLRDDLNRRLGRAVRYFDRGRWLFGEYELLLGLAEGGFDTNELPAIQREVEEARGSLMEVLMKGDEQAKKEAQKQRHIVGYASLLYAFTEEARRALQKRSDLKLEDRDRELKKLIQLADAEPALFLNRASAARATPEGTEGYGYDEVRLYWDERHQYGYRWAKELLEEADQKFGQSLSREGQAEIEGRPTRFLSLRPEDLSAVYAWLITQYPSPADWRGFLYQVKLFLFTRYPRLLQD</sequence>
<dbReference type="Proteomes" id="UP000265800">
    <property type="component" value="Unassembled WGS sequence"/>
</dbReference>
<reference evidence="1 2" key="1">
    <citation type="submission" date="2018-08" db="EMBL/GenBank/DDBJ databases">
        <title>Meiothermus luteus KCTC 52599 genome sequencing project.</title>
        <authorList>
            <person name="Da Costa M.S."/>
            <person name="Albuquerque L."/>
            <person name="Raposo P."/>
            <person name="Froufe H.J.C."/>
            <person name="Barroso C.S."/>
            <person name="Egas C."/>
        </authorList>
    </citation>
    <scope>NUCLEOTIDE SEQUENCE [LARGE SCALE GENOMIC DNA]</scope>
    <source>
        <strain evidence="1 2">KCTC 52599</strain>
    </source>
</reference>
<protein>
    <submittedName>
        <fullName evidence="1">Uncharacterized protein</fullName>
    </submittedName>
</protein>